<accession>A0A844G1U1</accession>
<gene>
    <name evidence="2" type="ORF">FYJ85_07365</name>
</gene>
<dbReference type="EMBL" id="VUNS01000006">
    <property type="protein sequence ID" value="MST96865.1"/>
    <property type="molecule type" value="Genomic_DNA"/>
</dbReference>
<name>A0A844G1U1_9BACT</name>
<keyword evidence="1" id="KW-0812">Transmembrane</keyword>
<evidence type="ECO:0000256" key="1">
    <source>
        <dbReference type="SAM" id="Phobius"/>
    </source>
</evidence>
<feature type="transmembrane region" description="Helical" evidence="1">
    <location>
        <begin position="20"/>
        <end position="43"/>
    </location>
</feature>
<keyword evidence="1" id="KW-1133">Transmembrane helix</keyword>
<keyword evidence="3" id="KW-1185">Reference proteome</keyword>
<comment type="caution">
    <text evidence="2">The sequence shown here is derived from an EMBL/GenBank/DDBJ whole genome shotgun (WGS) entry which is preliminary data.</text>
</comment>
<proteinExistence type="predicted"/>
<sequence>MEKNERRSGLPLPAGKRRKVRVWLIVPAAVAGVVAITAFLILGMPRDYRKEVMNETPDPGLFLSIQQKLADAMLTPDGVAEQAEIALTAEELNACLNAGLKMAQLKPKAGDPSFNGSWRDGLLELRVSQPLGFLAVNAELRATPGVRDGKPELTVHSARAGWLPLPAFALEGAADRVLAELAETEDFKIVLAAVESVSPSPSGGLKLVVNPPQISRAILYFLSRSSKR</sequence>
<dbReference type="AlphaFoldDB" id="A0A844G1U1"/>
<dbReference type="Proteomes" id="UP000435649">
    <property type="component" value="Unassembled WGS sequence"/>
</dbReference>
<keyword evidence="1" id="KW-0472">Membrane</keyword>
<protein>
    <submittedName>
        <fullName evidence="2">Uncharacterized protein</fullName>
    </submittedName>
</protein>
<dbReference type="RefSeq" id="WP_154417641.1">
    <property type="nucleotide sequence ID" value="NZ_VUNS01000006.1"/>
</dbReference>
<organism evidence="2 3">
    <name type="scientific">Victivallis lenta</name>
    <dbReference type="NCBI Taxonomy" id="2606640"/>
    <lineage>
        <taxon>Bacteria</taxon>
        <taxon>Pseudomonadati</taxon>
        <taxon>Lentisphaerota</taxon>
        <taxon>Lentisphaeria</taxon>
        <taxon>Victivallales</taxon>
        <taxon>Victivallaceae</taxon>
        <taxon>Victivallis</taxon>
    </lineage>
</organism>
<reference evidence="2 3" key="1">
    <citation type="submission" date="2019-08" db="EMBL/GenBank/DDBJ databases">
        <title>In-depth cultivation of the pig gut microbiome towards novel bacterial diversity and tailored functional studies.</title>
        <authorList>
            <person name="Wylensek D."/>
            <person name="Hitch T.C.A."/>
            <person name="Clavel T."/>
        </authorList>
    </citation>
    <scope>NUCLEOTIDE SEQUENCE [LARGE SCALE GENOMIC DNA]</scope>
    <source>
        <strain evidence="2 3">BBE-744-WT-12</strain>
    </source>
</reference>
<evidence type="ECO:0000313" key="3">
    <source>
        <dbReference type="Proteomes" id="UP000435649"/>
    </source>
</evidence>
<evidence type="ECO:0000313" key="2">
    <source>
        <dbReference type="EMBL" id="MST96865.1"/>
    </source>
</evidence>